<name>A0A5C1YKX5_9PROT</name>
<reference evidence="3 4" key="1">
    <citation type="submission" date="2019-09" db="EMBL/GenBank/DDBJ databases">
        <title>Genome sequencing of strain KACC 21233.</title>
        <authorList>
            <person name="Heo J."/>
            <person name="Kim S.-J."/>
            <person name="Kim J.-S."/>
            <person name="Hong S.-B."/>
            <person name="Kwon S.-W."/>
        </authorList>
    </citation>
    <scope>NUCLEOTIDE SEQUENCE [LARGE SCALE GENOMIC DNA]</scope>
    <source>
        <strain evidence="3 4">KACC 21233</strain>
    </source>
</reference>
<dbReference type="CDD" id="cd06989">
    <property type="entry name" value="cupin_DRT102"/>
    <property type="match status" value="1"/>
</dbReference>
<feature type="domain" description="Cupin type-2" evidence="2">
    <location>
        <begin position="71"/>
        <end position="137"/>
    </location>
</feature>
<dbReference type="EMBL" id="CP043506">
    <property type="protein sequence ID" value="QEO16934.1"/>
    <property type="molecule type" value="Genomic_DNA"/>
</dbReference>
<sequence length="163" mass="17220">MTKSFRLMTALALTIPLAPSALAAPQPHAGTVVLTNEQIPWHAAPADFPHGVEIAHVYGTPSQAGPFVIRVRMPAHSWIAPHTHNMDETLSVLDGHFTHSVGADKATATTQDLGPGGFVHLPKNTPHALRTGDSPVTMEISGIGPFGMTYLNPADDPSKTPAK</sequence>
<proteinExistence type="predicted"/>
<gene>
    <name evidence="3" type="ORF">FLP30_03525</name>
</gene>
<protein>
    <submittedName>
        <fullName evidence="3">Cupin domain-containing protein</fullName>
    </submittedName>
</protein>
<dbReference type="Proteomes" id="UP000324536">
    <property type="component" value="Chromosome"/>
</dbReference>
<accession>A0A5C1YKX5</accession>
<evidence type="ECO:0000313" key="3">
    <source>
        <dbReference type="EMBL" id="QEO16934.1"/>
    </source>
</evidence>
<dbReference type="Pfam" id="PF07883">
    <property type="entry name" value="Cupin_2"/>
    <property type="match status" value="1"/>
</dbReference>
<dbReference type="Gene3D" id="2.60.120.10">
    <property type="entry name" value="Jelly Rolls"/>
    <property type="match status" value="1"/>
</dbReference>
<feature type="signal peptide" evidence="1">
    <location>
        <begin position="1"/>
        <end position="23"/>
    </location>
</feature>
<dbReference type="AlphaFoldDB" id="A0A5C1YKX5"/>
<feature type="chain" id="PRO_5023036856" evidence="1">
    <location>
        <begin position="24"/>
        <end position="163"/>
    </location>
</feature>
<evidence type="ECO:0000313" key="4">
    <source>
        <dbReference type="Proteomes" id="UP000324536"/>
    </source>
</evidence>
<dbReference type="KEGG" id="acek:FLP30_03525"/>
<keyword evidence="4" id="KW-1185">Reference proteome</keyword>
<organism evidence="3 4">
    <name type="scientific">Acetobacter vaccinii</name>
    <dbReference type="NCBI Taxonomy" id="2592655"/>
    <lineage>
        <taxon>Bacteria</taxon>
        <taxon>Pseudomonadati</taxon>
        <taxon>Pseudomonadota</taxon>
        <taxon>Alphaproteobacteria</taxon>
        <taxon>Acetobacterales</taxon>
        <taxon>Acetobacteraceae</taxon>
        <taxon>Acetobacter</taxon>
    </lineage>
</organism>
<evidence type="ECO:0000256" key="1">
    <source>
        <dbReference type="SAM" id="SignalP"/>
    </source>
</evidence>
<dbReference type="RefSeq" id="WP_149278614.1">
    <property type="nucleotide sequence ID" value="NZ_CP043506.1"/>
</dbReference>
<evidence type="ECO:0000259" key="2">
    <source>
        <dbReference type="Pfam" id="PF07883"/>
    </source>
</evidence>
<keyword evidence="1" id="KW-0732">Signal</keyword>
<dbReference type="InterPro" id="IPR013096">
    <property type="entry name" value="Cupin_2"/>
</dbReference>
<dbReference type="InterPro" id="IPR011051">
    <property type="entry name" value="RmlC_Cupin_sf"/>
</dbReference>
<dbReference type="InterPro" id="IPR014710">
    <property type="entry name" value="RmlC-like_jellyroll"/>
</dbReference>
<dbReference type="OrthoDB" id="7506908at2"/>
<dbReference type="SUPFAM" id="SSF51182">
    <property type="entry name" value="RmlC-like cupins"/>
    <property type="match status" value="1"/>
</dbReference>